<keyword evidence="1" id="KW-0677">Repeat</keyword>
<evidence type="ECO:0008006" key="6">
    <source>
        <dbReference type="Google" id="ProtNLM"/>
    </source>
</evidence>
<dbReference type="AlphaFoldDB" id="A0A815SSD0"/>
<dbReference type="GO" id="GO:0008270">
    <property type="term" value="F:zinc ion binding"/>
    <property type="evidence" value="ECO:0007669"/>
    <property type="project" value="UniProtKB-KW"/>
</dbReference>
<dbReference type="SUPFAM" id="SSF63829">
    <property type="entry name" value="Calcium-dependent phosphotriesterase"/>
    <property type="match status" value="1"/>
</dbReference>
<dbReference type="EMBL" id="CAJNOQ010022130">
    <property type="protein sequence ID" value="CAF1496750.1"/>
    <property type="molecule type" value="Genomic_DNA"/>
</dbReference>
<feature type="repeat" description="NHL" evidence="2">
    <location>
        <begin position="193"/>
        <end position="229"/>
    </location>
</feature>
<dbReference type="CDD" id="cd05819">
    <property type="entry name" value="NHL"/>
    <property type="match status" value="1"/>
</dbReference>
<dbReference type="PANTHER" id="PTHR24104">
    <property type="entry name" value="E3 UBIQUITIN-PROTEIN LIGASE NHLRC1-RELATED"/>
    <property type="match status" value="1"/>
</dbReference>
<evidence type="ECO:0000256" key="2">
    <source>
        <dbReference type="PROSITE-ProRule" id="PRU00504"/>
    </source>
</evidence>
<evidence type="ECO:0000313" key="3">
    <source>
        <dbReference type="EMBL" id="CAF1496750.1"/>
    </source>
</evidence>
<dbReference type="Gene3D" id="2.120.10.30">
    <property type="entry name" value="TolB, C-terminal domain"/>
    <property type="match status" value="2"/>
</dbReference>
<protein>
    <recommendedName>
        <fullName evidence="6">NHL repeat containing protein</fullName>
    </recommendedName>
</protein>
<reference evidence="3" key="1">
    <citation type="submission" date="2021-02" db="EMBL/GenBank/DDBJ databases">
        <authorList>
            <person name="Nowell W R."/>
        </authorList>
    </citation>
    <scope>NUCLEOTIDE SEQUENCE</scope>
</reference>
<dbReference type="Proteomes" id="UP000681722">
    <property type="component" value="Unassembled WGS sequence"/>
</dbReference>
<dbReference type="InterPro" id="IPR011042">
    <property type="entry name" value="6-blade_b-propeller_TolB-like"/>
</dbReference>
<sequence>MDGDPKCLKRAQTITSTSCSPYVYNTNTNAAITYSGGGLSSPYGVAVDSANNLYIADSVSVRKYAWNTYNYSSGGIIVAPSSTTQGSTGTQFGSVLAICTDSDSNLYISDINGYSNGYSNYRIQKWDNGAVWGPTVAGGNSQGPALNQISTSFGIYVDWNYNLYASDNNYHRVTKWAPYSTIGILVAGNNGSGSNATQLNSPRGVFVDQMGNVYDVDTGNHRVQKWNVGATFGVTVAGGNGQGQCATQLNNPTAIYLRTDGVLFVLDAGNQRIVQWSPNAAYGVTVFDGSNGVFSVYTYAMTMDLTGNLYVADAHRWQVKKIEIISTGACGK</sequence>
<proteinExistence type="predicted"/>
<dbReference type="OrthoDB" id="10044505at2759"/>
<evidence type="ECO:0000313" key="4">
    <source>
        <dbReference type="EMBL" id="CAF4359139.1"/>
    </source>
</evidence>
<dbReference type="Pfam" id="PF01436">
    <property type="entry name" value="NHL"/>
    <property type="match status" value="1"/>
</dbReference>
<comment type="caution">
    <text evidence="3">The sequence shown here is derived from an EMBL/GenBank/DDBJ whole genome shotgun (WGS) entry which is preliminary data.</text>
</comment>
<dbReference type="InterPro" id="IPR001258">
    <property type="entry name" value="NHL_repeat"/>
</dbReference>
<accession>A0A815SSD0</accession>
<keyword evidence="5" id="KW-1185">Reference proteome</keyword>
<dbReference type="InterPro" id="IPR050952">
    <property type="entry name" value="TRIM-NHL_E3_ligases"/>
</dbReference>
<dbReference type="EMBL" id="CAJOBC010087636">
    <property type="protein sequence ID" value="CAF4359139.1"/>
    <property type="molecule type" value="Genomic_DNA"/>
</dbReference>
<name>A0A815SSD0_9BILA</name>
<gene>
    <name evidence="3" type="ORF">GPM918_LOCUS36503</name>
    <name evidence="4" type="ORF">SRO942_LOCUS37243</name>
</gene>
<evidence type="ECO:0000256" key="1">
    <source>
        <dbReference type="ARBA" id="ARBA00022737"/>
    </source>
</evidence>
<organism evidence="3 5">
    <name type="scientific">Didymodactylos carnosus</name>
    <dbReference type="NCBI Taxonomy" id="1234261"/>
    <lineage>
        <taxon>Eukaryota</taxon>
        <taxon>Metazoa</taxon>
        <taxon>Spiralia</taxon>
        <taxon>Gnathifera</taxon>
        <taxon>Rotifera</taxon>
        <taxon>Eurotatoria</taxon>
        <taxon>Bdelloidea</taxon>
        <taxon>Philodinida</taxon>
        <taxon>Philodinidae</taxon>
        <taxon>Didymodactylos</taxon>
    </lineage>
</organism>
<evidence type="ECO:0000313" key="5">
    <source>
        <dbReference type="Proteomes" id="UP000663829"/>
    </source>
</evidence>
<dbReference type="PANTHER" id="PTHR24104:SF25">
    <property type="entry name" value="PROTEIN LIN-41"/>
    <property type="match status" value="1"/>
</dbReference>
<dbReference type="PROSITE" id="PS51125">
    <property type="entry name" value="NHL"/>
    <property type="match status" value="1"/>
</dbReference>
<dbReference type="Proteomes" id="UP000663829">
    <property type="component" value="Unassembled WGS sequence"/>
</dbReference>